<organism evidence="1 2">
    <name type="scientific">Phytophthora rubi</name>
    <dbReference type="NCBI Taxonomy" id="129364"/>
    <lineage>
        <taxon>Eukaryota</taxon>
        <taxon>Sar</taxon>
        <taxon>Stramenopiles</taxon>
        <taxon>Oomycota</taxon>
        <taxon>Peronosporomycetes</taxon>
        <taxon>Peronosporales</taxon>
        <taxon>Peronosporaceae</taxon>
        <taxon>Phytophthora</taxon>
    </lineage>
</organism>
<dbReference type="EMBL" id="QXFU01003931">
    <property type="protein sequence ID" value="KAE8971789.1"/>
    <property type="molecule type" value="Genomic_DNA"/>
</dbReference>
<dbReference type="Proteomes" id="UP000435112">
    <property type="component" value="Unassembled WGS sequence"/>
</dbReference>
<protein>
    <submittedName>
        <fullName evidence="1">Uncharacterized protein</fullName>
    </submittedName>
</protein>
<proteinExistence type="predicted"/>
<accession>A0A6A3HMY1</accession>
<evidence type="ECO:0000313" key="2">
    <source>
        <dbReference type="Proteomes" id="UP000435112"/>
    </source>
</evidence>
<evidence type="ECO:0000313" key="1">
    <source>
        <dbReference type="EMBL" id="KAE8971789.1"/>
    </source>
</evidence>
<comment type="caution">
    <text evidence="1">The sequence shown here is derived from an EMBL/GenBank/DDBJ whole genome shotgun (WGS) entry which is preliminary data.</text>
</comment>
<reference evidence="1 2" key="1">
    <citation type="submission" date="2018-09" db="EMBL/GenBank/DDBJ databases">
        <title>Genomic investigation of the strawberry pathogen Phytophthora fragariae indicates pathogenicity is determined by transcriptional variation in three key races.</title>
        <authorList>
            <person name="Adams T.M."/>
            <person name="Armitage A.D."/>
            <person name="Sobczyk M.K."/>
            <person name="Bates H.J."/>
            <person name="Dunwell J.M."/>
            <person name="Nellist C.F."/>
            <person name="Harrison R.J."/>
        </authorList>
    </citation>
    <scope>NUCLEOTIDE SEQUENCE [LARGE SCALE GENOMIC DNA]</scope>
    <source>
        <strain evidence="1 2">SCRP324</strain>
    </source>
</reference>
<name>A0A6A3HMY1_9STRA</name>
<dbReference type="AlphaFoldDB" id="A0A6A3HMY1"/>
<sequence length="63" mass="6579">MRPANILPLVSTIHGLSAQQYVGHTRSSSCVHTLVDVGICRGSSTTHSSSVVQLIAPCASSCR</sequence>
<gene>
    <name evidence="1" type="ORF">PR002_g26713</name>
</gene>